<protein>
    <submittedName>
        <fullName evidence="2">Uncharacterized protein</fullName>
    </submittedName>
</protein>
<dbReference type="AlphaFoldDB" id="A0AAD4TYY8"/>
<name>A0AAD4TYY8_OVIAM</name>
<dbReference type="Proteomes" id="UP001214576">
    <property type="component" value="Unassembled WGS sequence"/>
</dbReference>
<feature type="region of interest" description="Disordered" evidence="1">
    <location>
        <begin position="268"/>
        <end position="304"/>
    </location>
</feature>
<sequence>MYETDYETRASTYRTGYETRAIMYETDYETRASTYRTGYETRAIMYETDYETRASTYRTGYEARASTYRTDYETRAIMYETGYETQATTYRTDLADAVDTCAYLQTQHAAVVASVGCSCLIGPQVTRLTALRRLGDPQCMDGEASNMHPSTLWPSFQMIGKCFQASVTVRCAAKSHQSNPLRLDGGVTVSGLQSLGSSGEAVQLGWELKRFSCSAPNVYTVMCVGGSEAPGGYKAEENSLRQPQSSPRAQRGLEPLAWTVVYLEHHSDDNSTHTTQLGDGAGDKETGREKSPQLAVSMPHGGRGWLTPQKSHSLATVPLFLILPNDVK</sequence>
<evidence type="ECO:0000313" key="2">
    <source>
        <dbReference type="EMBL" id="KAI4535956.1"/>
    </source>
</evidence>
<dbReference type="EMBL" id="JAKZEL010000017">
    <property type="protein sequence ID" value="KAI4535956.1"/>
    <property type="molecule type" value="Genomic_DNA"/>
</dbReference>
<organism evidence="2 3">
    <name type="scientific">Ovis ammon polii</name>
    <dbReference type="NCBI Taxonomy" id="230172"/>
    <lineage>
        <taxon>Eukaryota</taxon>
        <taxon>Metazoa</taxon>
        <taxon>Chordata</taxon>
        <taxon>Craniata</taxon>
        <taxon>Vertebrata</taxon>
        <taxon>Euteleostomi</taxon>
        <taxon>Mammalia</taxon>
        <taxon>Eutheria</taxon>
        <taxon>Laurasiatheria</taxon>
        <taxon>Artiodactyla</taxon>
        <taxon>Ruminantia</taxon>
        <taxon>Pecora</taxon>
        <taxon>Bovidae</taxon>
        <taxon>Caprinae</taxon>
        <taxon>Ovis</taxon>
    </lineage>
</organism>
<feature type="compositionally biased region" description="Basic and acidic residues" evidence="1">
    <location>
        <begin position="281"/>
        <end position="291"/>
    </location>
</feature>
<comment type="caution">
    <text evidence="2">The sequence shown here is derived from an EMBL/GenBank/DDBJ whole genome shotgun (WGS) entry which is preliminary data.</text>
</comment>
<accession>A0AAD4TYY8</accession>
<proteinExistence type="predicted"/>
<keyword evidence="3" id="KW-1185">Reference proteome</keyword>
<gene>
    <name evidence="2" type="ORF">MG293_014283</name>
</gene>
<reference evidence="2" key="1">
    <citation type="submission" date="2022-03" db="EMBL/GenBank/DDBJ databases">
        <title>Genomic analyses of argali, domestic sheep and their hybrids provide insights into chromosomal evolution, heterosis and genetic basis of agronomic traits.</title>
        <authorList>
            <person name="Li M."/>
        </authorList>
    </citation>
    <scope>NUCLEOTIDE SEQUENCE</scope>
    <source>
        <strain evidence="2">CAU-MHL-2022a</strain>
        <tissue evidence="2">Skin</tissue>
    </source>
</reference>
<evidence type="ECO:0000313" key="3">
    <source>
        <dbReference type="Proteomes" id="UP001214576"/>
    </source>
</evidence>
<evidence type="ECO:0000256" key="1">
    <source>
        <dbReference type="SAM" id="MobiDB-lite"/>
    </source>
</evidence>